<gene>
    <name evidence="1" type="ORF">Pmar_PMAR029579</name>
</gene>
<feature type="non-terminal residue" evidence="1">
    <location>
        <position position="171"/>
    </location>
</feature>
<name>C5LJ52_PERM5</name>
<reference evidence="1 2" key="1">
    <citation type="submission" date="2008-07" db="EMBL/GenBank/DDBJ databases">
        <authorList>
            <person name="El-Sayed N."/>
            <person name="Caler E."/>
            <person name="Inman J."/>
            <person name="Amedeo P."/>
            <person name="Hass B."/>
            <person name="Wortman J."/>
        </authorList>
    </citation>
    <scope>NUCLEOTIDE SEQUENCE [LARGE SCALE GENOMIC DNA]</scope>
    <source>
        <strain evidence="2">ATCC 50983 / TXsc</strain>
    </source>
</reference>
<sequence>MGYHPKIGKIAKIVLINKGGRTNVDRFKQFRPICICSTLGKALECLEVQLLQKYEAEIPSGSRLKIDLENAHGYKKGGSTATAVESLRALTEEGKKKNMFMAGVSIDMSNAFNLIKHSCVGQAIGEFSPSPVVNLLCDYLYGREIYYENGQEGKEGEIHFTNYAYGTPQGG</sequence>
<keyword evidence="2" id="KW-1185">Reference proteome</keyword>
<dbReference type="InParanoid" id="C5LJ52"/>
<dbReference type="GeneID" id="9052189"/>
<dbReference type="AlphaFoldDB" id="C5LJ52"/>
<proteinExistence type="predicted"/>
<evidence type="ECO:0000313" key="1">
    <source>
        <dbReference type="EMBL" id="EER03241.1"/>
    </source>
</evidence>
<accession>C5LJ52</accession>
<dbReference type="Proteomes" id="UP000007800">
    <property type="component" value="Unassembled WGS sequence"/>
</dbReference>
<dbReference type="EMBL" id="GG682343">
    <property type="protein sequence ID" value="EER03241.1"/>
    <property type="molecule type" value="Genomic_DNA"/>
</dbReference>
<organism evidence="2">
    <name type="scientific">Perkinsus marinus (strain ATCC 50983 / TXsc)</name>
    <dbReference type="NCBI Taxonomy" id="423536"/>
    <lineage>
        <taxon>Eukaryota</taxon>
        <taxon>Sar</taxon>
        <taxon>Alveolata</taxon>
        <taxon>Perkinsozoa</taxon>
        <taxon>Perkinsea</taxon>
        <taxon>Perkinsida</taxon>
        <taxon>Perkinsidae</taxon>
        <taxon>Perkinsus</taxon>
    </lineage>
</organism>
<dbReference type="OrthoDB" id="4368687at2759"/>
<protein>
    <submittedName>
        <fullName evidence="1">Uncharacterized protein</fullName>
    </submittedName>
</protein>
<evidence type="ECO:0000313" key="2">
    <source>
        <dbReference type="Proteomes" id="UP000007800"/>
    </source>
</evidence>
<dbReference type="RefSeq" id="XP_002771425.1">
    <property type="nucleotide sequence ID" value="XM_002771379.1"/>
</dbReference>